<dbReference type="Proteomes" id="UP001519654">
    <property type="component" value="Unassembled WGS sequence"/>
</dbReference>
<evidence type="ECO:0000313" key="2">
    <source>
        <dbReference type="EMBL" id="MBU2662900.1"/>
    </source>
</evidence>
<keyword evidence="3" id="KW-1185">Reference proteome</keyword>
<dbReference type="RefSeq" id="WP_215784897.1">
    <property type="nucleotide sequence ID" value="NZ_JAHKKG010000002.1"/>
</dbReference>
<keyword evidence="1" id="KW-1133">Transmembrane helix</keyword>
<keyword evidence="1" id="KW-0812">Transmembrane</keyword>
<dbReference type="EMBL" id="JAHKKG010000002">
    <property type="protein sequence ID" value="MBU2662900.1"/>
    <property type="molecule type" value="Genomic_DNA"/>
</dbReference>
<name>A0ABS5YHF8_9ACTN</name>
<sequence>MSCRRHGRKSTLALWMLVAVADLAILTAATGALVMLTIVALLAVFAGGVMAARQLTKRPDEVARRRA</sequence>
<comment type="caution">
    <text evidence="2">The sequence shown here is derived from an EMBL/GenBank/DDBJ whole genome shotgun (WGS) entry which is preliminary data.</text>
</comment>
<proteinExistence type="predicted"/>
<evidence type="ECO:0000256" key="1">
    <source>
        <dbReference type="SAM" id="Phobius"/>
    </source>
</evidence>
<gene>
    <name evidence="2" type="ORF">KOI35_05200</name>
</gene>
<evidence type="ECO:0000313" key="3">
    <source>
        <dbReference type="Proteomes" id="UP001519654"/>
    </source>
</evidence>
<feature type="transmembrane region" description="Helical" evidence="1">
    <location>
        <begin position="12"/>
        <end position="29"/>
    </location>
</feature>
<feature type="transmembrane region" description="Helical" evidence="1">
    <location>
        <begin position="35"/>
        <end position="56"/>
    </location>
</feature>
<organism evidence="2 3">
    <name type="scientific">Paractinoplanes bogorensis</name>
    <dbReference type="NCBI Taxonomy" id="1610840"/>
    <lineage>
        <taxon>Bacteria</taxon>
        <taxon>Bacillati</taxon>
        <taxon>Actinomycetota</taxon>
        <taxon>Actinomycetes</taxon>
        <taxon>Micromonosporales</taxon>
        <taxon>Micromonosporaceae</taxon>
        <taxon>Paractinoplanes</taxon>
    </lineage>
</organism>
<keyword evidence="1" id="KW-0472">Membrane</keyword>
<protein>
    <submittedName>
        <fullName evidence="2">Uncharacterized protein</fullName>
    </submittedName>
</protein>
<accession>A0ABS5YHF8</accession>
<reference evidence="2 3" key="1">
    <citation type="submission" date="2021-06" db="EMBL/GenBank/DDBJ databases">
        <title>Actinoplanes lichenicola sp. nov., and Actinoplanes ovalisporus sp. nov., isolated from lichen in Thailand.</title>
        <authorList>
            <person name="Saeng-In P."/>
            <person name="Kanchanasin P."/>
            <person name="Yuki M."/>
            <person name="Kudo T."/>
            <person name="Ohkuma M."/>
            <person name="Phongsopitanun W."/>
            <person name="Tanasupawat S."/>
        </authorList>
    </citation>
    <scope>NUCLEOTIDE SEQUENCE [LARGE SCALE GENOMIC DNA]</scope>
    <source>
        <strain evidence="2 3">NBRC 110975</strain>
    </source>
</reference>